<evidence type="ECO:0000256" key="12">
    <source>
        <dbReference type="ARBA" id="ARBA00023180"/>
    </source>
</evidence>
<evidence type="ECO:0000256" key="17">
    <source>
        <dbReference type="ARBA" id="ARBA00042373"/>
    </source>
</evidence>
<feature type="transmembrane region" description="Helical" evidence="21">
    <location>
        <begin position="131"/>
        <end position="153"/>
    </location>
</feature>
<dbReference type="EMBL" id="RSCD01000009">
    <property type="protein sequence ID" value="RSH90787.1"/>
    <property type="molecule type" value="Genomic_DNA"/>
</dbReference>
<keyword evidence="10" id="KW-0378">Hydrolase</keyword>
<feature type="region of interest" description="Disordered" evidence="20">
    <location>
        <begin position="160"/>
        <end position="195"/>
    </location>
</feature>
<evidence type="ECO:0000256" key="18">
    <source>
        <dbReference type="ARBA" id="ARBA00043078"/>
    </source>
</evidence>
<comment type="similarity">
    <text evidence="4 19">Belongs to the glycosyl hydrolase 17 family.</text>
</comment>
<keyword evidence="11 21" id="KW-0472">Membrane</keyword>
<sequence>MFTKEMQGASQRFSNYSDPSLGRPVSTASLTDPAMPVHSRADSNASYKEYPAAAGVAAGAGVGAGAGAVAGAEMPEMSQIPHSSYATGGSGDRSMAYQNVPSEAYWNEPSRFNNAGYSSAPAVAKSSKKKWAIIIGVVLGVAAIGGIVAGVVVSQVHKNSSGAGNSSASVSGSGSGSGSSSGNSTVLSDPNDPSNFQKDSALHNSFWGFAYTPQGGQPPTCGSTQANVTRDIQTPEDESSPSQLLSQLTTRLRLYSANCNATAQVLQAIKDTKVNMTIWAAICEYKHDFEATVPPYLVDVVPPQVVGAFTTQVTALTDAIKAYGTDNIEGITVGNEYILDNDVAGTTTSSAYTTAVNYLLTQVKSVNTTIQGLSLSKHLPIGTSDAGSLMSTSLATGIEYFMANVHPWFGSLAIQDAATWTYEYFQTNDVAIAQQVANKPDTYIAETGWPTASMNASLANDGAGSPQGDASVANLQTFLNTFVCQANANGTKYFYFEAFDEPWKEIYGGVEPYWGLFDSNRNLKNVTIPTC</sequence>
<comment type="function">
    <text evidence="16">Glucanases play a role in cell expansion during growth, in cell-cell fusion during mating, and in spore release during sporulation. This enzyme may be involved in beta-glucan degradation. Active on laminarin and lichenan.</text>
</comment>
<feature type="compositionally biased region" description="Low complexity" evidence="20">
    <location>
        <begin position="160"/>
        <end position="172"/>
    </location>
</feature>
<feature type="compositionally biased region" description="Polar residues" evidence="20">
    <location>
        <begin position="8"/>
        <end position="18"/>
    </location>
</feature>
<evidence type="ECO:0000256" key="7">
    <source>
        <dbReference type="ARBA" id="ARBA00022512"/>
    </source>
</evidence>
<evidence type="ECO:0000256" key="8">
    <source>
        <dbReference type="ARBA" id="ARBA00022525"/>
    </source>
</evidence>
<dbReference type="GO" id="GO:0071555">
    <property type="term" value="P:cell wall organization"/>
    <property type="evidence" value="ECO:0007669"/>
    <property type="project" value="UniProtKB-KW"/>
</dbReference>
<keyword evidence="23" id="KW-1185">Reference proteome</keyword>
<keyword evidence="6" id="KW-1003">Cell membrane</keyword>
<dbReference type="Proteomes" id="UP000279259">
    <property type="component" value="Unassembled WGS sequence"/>
</dbReference>
<gene>
    <name evidence="22" type="ORF">EHS25_009962</name>
</gene>
<dbReference type="PANTHER" id="PTHR16631:SF17">
    <property type="entry name" value="GLUCAN ENDO-1,3-BETA-GLUCOSIDASE BTGC"/>
    <property type="match status" value="1"/>
</dbReference>
<comment type="catalytic activity">
    <reaction evidence="1">
        <text>Hydrolysis of (1-&gt;3)-beta-D-glucosidic linkages in (1-&gt;3)-beta-D-glucans.</text>
        <dbReference type="EC" id="3.2.1.39"/>
    </reaction>
</comment>
<keyword evidence="12" id="KW-0325">Glycoprotein</keyword>
<dbReference type="GO" id="GO:0009277">
    <property type="term" value="C:fungal-type cell wall"/>
    <property type="evidence" value="ECO:0007669"/>
    <property type="project" value="TreeGrafter"/>
</dbReference>
<accession>A0A427YI86</accession>
<evidence type="ECO:0000313" key="22">
    <source>
        <dbReference type="EMBL" id="RSH90787.1"/>
    </source>
</evidence>
<dbReference type="STRING" id="1890683.A0A427YI86"/>
<dbReference type="AlphaFoldDB" id="A0A427YI86"/>
<evidence type="ECO:0000256" key="2">
    <source>
        <dbReference type="ARBA" id="ARBA00004191"/>
    </source>
</evidence>
<dbReference type="Pfam" id="PF00332">
    <property type="entry name" value="Glyco_hydro_17"/>
    <property type="match status" value="1"/>
</dbReference>
<evidence type="ECO:0000313" key="23">
    <source>
        <dbReference type="Proteomes" id="UP000279259"/>
    </source>
</evidence>
<evidence type="ECO:0000256" key="16">
    <source>
        <dbReference type="ARBA" id="ARBA00037649"/>
    </source>
</evidence>
<evidence type="ECO:0000256" key="19">
    <source>
        <dbReference type="RuleBase" id="RU004335"/>
    </source>
</evidence>
<keyword evidence="21" id="KW-1133">Transmembrane helix</keyword>
<evidence type="ECO:0000256" key="9">
    <source>
        <dbReference type="ARBA" id="ARBA00022729"/>
    </source>
</evidence>
<evidence type="ECO:0000256" key="20">
    <source>
        <dbReference type="SAM" id="MobiDB-lite"/>
    </source>
</evidence>
<evidence type="ECO:0000256" key="4">
    <source>
        <dbReference type="ARBA" id="ARBA00008773"/>
    </source>
</evidence>
<evidence type="ECO:0000256" key="5">
    <source>
        <dbReference type="ARBA" id="ARBA00012780"/>
    </source>
</evidence>
<dbReference type="EC" id="3.2.1.39" evidence="5"/>
<evidence type="ECO:0000256" key="10">
    <source>
        <dbReference type="ARBA" id="ARBA00022801"/>
    </source>
</evidence>
<organism evidence="22 23">
    <name type="scientific">Saitozyma podzolica</name>
    <dbReference type="NCBI Taxonomy" id="1890683"/>
    <lineage>
        <taxon>Eukaryota</taxon>
        <taxon>Fungi</taxon>
        <taxon>Dikarya</taxon>
        <taxon>Basidiomycota</taxon>
        <taxon>Agaricomycotina</taxon>
        <taxon>Tremellomycetes</taxon>
        <taxon>Tremellales</taxon>
        <taxon>Trimorphomycetaceae</taxon>
        <taxon>Saitozyma</taxon>
    </lineage>
</organism>
<dbReference type="Gene3D" id="3.20.20.80">
    <property type="entry name" value="Glycosidases"/>
    <property type="match status" value="1"/>
</dbReference>
<keyword evidence="14" id="KW-0961">Cell wall biogenesis/degradation</keyword>
<dbReference type="GO" id="GO:0000272">
    <property type="term" value="P:polysaccharide catabolic process"/>
    <property type="evidence" value="ECO:0007669"/>
    <property type="project" value="UniProtKB-KW"/>
</dbReference>
<keyword evidence="21" id="KW-0812">Transmembrane</keyword>
<evidence type="ECO:0000256" key="15">
    <source>
        <dbReference type="ARBA" id="ARBA00023326"/>
    </source>
</evidence>
<dbReference type="GO" id="GO:0005886">
    <property type="term" value="C:plasma membrane"/>
    <property type="evidence" value="ECO:0007669"/>
    <property type="project" value="UniProtKB-SubCell"/>
</dbReference>
<reference evidence="22 23" key="1">
    <citation type="submission" date="2018-11" db="EMBL/GenBank/DDBJ databases">
        <title>Genome sequence of Saitozyma podzolica DSM 27192.</title>
        <authorList>
            <person name="Aliyu H."/>
            <person name="Gorte O."/>
            <person name="Ochsenreither K."/>
        </authorList>
    </citation>
    <scope>NUCLEOTIDE SEQUENCE [LARGE SCALE GENOMIC DNA]</scope>
    <source>
        <strain evidence="22 23">DSM 27192</strain>
    </source>
</reference>
<dbReference type="InterPro" id="IPR050732">
    <property type="entry name" value="Beta-glucan_modifiers"/>
</dbReference>
<evidence type="ECO:0000256" key="6">
    <source>
        <dbReference type="ARBA" id="ARBA00022475"/>
    </source>
</evidence>
<dbReference type="SUPFAM" id="SSF51445">
    <property type="entry name" value="(Trans)glycosidases"/>
    <property type="match status" value="1"/>
</dbReference>
<keyword evidence="8" id="KW-0964">Secreted</keyword>
<keyword evidence="9" id="KW-0732">Signal</keyword>
<feature type="region of interest" description="Disordered" evidence="20">
    <location>
        <begin position="1"/>
        <end position="40"/>
    </location>
</feature>
<dbReference type="InterPro" id="IPR017853">
    <property type="entry name" value="GH"/>
</dbReference>
<evidence type="ECO:0000256" key="13">
    <source>
        <dbReference type="ARBA" id="ARBA00023277"/>
    </source>
</evidence>
<comment type="subcellular location">
    <subcellularLocation>
        <location evidence="3">Cell membrane</location>
        <topology evidence="3">Single-pass type II membrane protein</topology>
    </subcellularLocation>
    <subcellularLocation>
        <location evidence="2">Secreted</location>
        <location evidence="2">Cell wall</location>
    </subcellularLocation>
</comment>
<dbReference type="OrthoDB" id="68336at2759"/>
<comment type="caution">
    <text evidence="22">The sequence shown here is derived from an EMBL/GenBank/DDBJ whole genome shotgun (WGS) entry which is preliminary data.</text>
</comment>
<evidence type="ECO:0000256" key="1">
    <source>
        <dbReference type="ARBA" id="ARBA00000382"/>
    </source>
</evidence>
<dbReference type="PANTHER" id="PTHR16631">
    <property type="entry name" value="GLUCAN 1,3-BETA-GLUCOSIDASE"/>
    <property type="match status" value="1"/>
</dbReference>
<dbReference type="GO" id="GO:0042973">
    <property type="term" value="F:glucan endo-1,3-beta-D-glucosidase activity"/>
    <property type="evidence" value="ECO:0007669"/>
    <property type="project" value="UniProtKB-EC"/>
</dbReference>
<feature type="compositionally biased region" description="Polar residues" evidence="20">
    <location>
        <begin position="185"/>
        <end position="195"/>
    </location>
</feature>
<evidence type="ECO:0000256" key="14">
    <source>
        <dbReference type="ARBA" id="ARBA00023316"/>
    </source>
</evidence>
<proteinExistence type="inferred from homology"/>
<dbReference type="GO" id="GO:0009986">
    <property type="term" value="C:cell surface"/>
    <property type="evidence" value="ECO:0007669"/>
    <property type="project" value="TreeGrafter"/>
</dbReference>
<dbReference type="GO" id="GO:0005576">
    <property type="term" value="C:extracellular region"/>
    <property type="evidence" value="ECO:0007669"/>
    <property type="project" value="TreeGrafter"/>
</dbReference>
<evidence type="ECO:0000256" key="21">
    <source>
        <dbReference type="SAM" id="Phobius"/>
    </source>
</evidence>
<protein>
    <recommendedName>
        <fullName evidence="5">glucan endo-1,3-beta-D-glucosidase</fullName>
        <ecNumber evidence="5">3.2.1.39</ecNumber>
    </recommendedName>
    <alternativeName>
        <fullName evidence="18">Endo-1,3-beta-glucanase btgC</fullName>
    </alternativeName>
    <alternativeName>
        <fullName evidence="17">Laminarinase btgC</fullName>
    </alternativeName>
</protein>
<keyword evidence="15" id="KW-0624">Polysaccharide degradation</keyword>
<evidence type="ECO:0000256" key="3">
    <source>
        <dbReference type="ARBA" id="ARBA00004401"/>
    </source>
</evidence>
<name>A0A427YI86_9TREE</name>
<keyword evidence="13" id="KW-0119">Carbohydrate metabolism</keyword>
<dbReference type="InterPro" id="IPR000490">
    <property type="entry name" value="Glyco_hydro_17"/>
</dbReference>
<keyword evidence="7" id="KW-0134">Cell wall</keyword>
<evidence type="ECO:0000256" key="11">
    <source>
        <dbReference type="ARBA" id="ARBA00023136"/>
    </source>
</evidence>